<dbReference type="Proteomes" id="UP001148838">
    <property type="component" value="Unassembled WGS sequence"/>
</dbReference>
<dbReference type="EMBL" id="JAJSOF020000025">
    <property type="protein sequence ID" value="KAJ4434205.1"/>
    <property type="molecule type" value="Genomic_DNA"/>
</dbReference>
<keyword evidence="2" id="KW-1185">Reference proteome</keyword>
<evidence type="ECO:0000313" key="2">
    <source>
        <dbReference type="Proteomes" id="UP001148838"/>
    </source>
</evidence>
<evidence type="ECO:0000313" key="1">
    <source>
        <dbReference type="EMBL" id="KAJ4434205.1"/>
    </source>
</evidence>
<accession>A0ABQ8SL59</accession>
<gene>
    <name evidence="1" type="ORF">ANN_22753</name>
</gene>
<proteinExistence type="predicted"/>
<sequence length="35" mass="3913">MGLPPRRSGFSSCRAWFPANHRRADDPSSLVDVNI</sequence>
<protein>
    <submittedName>
        <fullName evidence="1">Uncharacterized protein</fullName>
    </submittedName>
</protein>
<comment type="caution">
    <text evidence="1">The sequence shown here is derived from an EMBL/GenBank/DDBJ whole genome shotgun (WGS) entry which is preliminary data.</text>
</comment>
<reference evidence="1 2" key="1">
    <citation type="journal article" date="2022" name="Allergy">
        <title>Genome assembly and annotation of Periplaneta americana reveal a comprehensive cockroach allergen profile.</title>
        <authorList>
            <person name="Wang L."/>
            <person name="Xiong Q."/>
            <person name="Saelim N."/>
            <person name="Wang L."/>
            <person name="Nong W."/>
            <person name="Wan A.T."/>
            <person name="Shi M."/>
            <person name="Liu X."/>
            <person name="Cao Q."/>
            <person name="Hui J.H.L."/>
            <person name="Sookrung N."/>
            <person name="Leung T.F."/>
            <person name="Tungtrongchitr A."/>
            <person name="Tsui S.K.W."/>
        </authorList>
    </citation>
    <scope>NUCLEOTIDE SEQUENCE [LARGE SCALE GENOMIC DNA]</scope>
    <source>
        <strain evidence="1">PWHHKU_190912</strain>
    </source>
</reference>
<organism evidence="1 2">
    <name type="scientific">Periplaneta americana</name>
    <name type="common">American cockroach</name>
    <name type="synonym">Blatta americana</name>
    <dbReference type="NCBI Taxonomy" id="6978"/>
    <lineage>
        <taxon>Eukaryota</taxon>
        <taxon>Metazoa</taxon>
        <taxon>Ecdysozoa</taxon>
        <taxon>Arthropoda</taxon>
        <taxon>Hexapoda</taxon>
        <taxon>Insecta</taxon>
        <taxon>Pterygota</taxon>
        <taxon>Neoptera</taxon>
        <taxon>Polyneoptera</taxon>
        <taxon>Dictyoptera</taxon>
        <taxon>Blattodea</taxon>
        <taxon>Blattoidea</taxon>
        <taxon>Blattidae</taxon>
        <taxon>Blattinae</taxon>
        <taxon>Periplaneta</taxon>
    </lineage>
</organism>
<name>A0ABQ8SL59_PERAM</name>
<feature type="non-terminal residue" evidence="1">
    <location>
        <position position="35"/>
    </location>
</feature>